<dbReference type="EMBL" id="SRRH01000923">
    <property type="protein sequence ID" value="KAG6284222.1"/>
    <property type="molecule type" value="Genomic_DNA"/>
</dbReference>
<name>A0A9P7QB16_9HYPO</name>
<dbReference type="AlphaFoldDB" id="A0A9P7QB16"/>
<keyword evidence="2" id="KW-1185">Reference proteome</keyword>
<accession>A0A9P7QB16</accession>
<dbReference type="Proteomes" id="UP000707071">
    <property type="component" value="Unassembled WGS sequence"/>
</dbReference>
<evidence type="ECO:0000313" key="2">
    <source>
        <dbReference type="Proteomes" id="UP000707071"/>
    </source>
</evidence>
<gene>
    <name evidence="1" type="ORF">E4U09_008130</name>
</gene>
<evidence type="ECO:0000313" key="1">
    <source>
        <dbReference type="EMBL" id="KAG6284222.1"/>
    </source>
</evidence>
<comment type="caution">
    <text evidence="1">The sequence shown here is derived from an EMBL/GenBank/DDBJ whole genome shotgun (WGS) entry which is preliminary data.</text>
</comment>
<reference evidence="1 2" key="1">
    <citation type="journal article" date="2020" name="bioRxiv">
        <title>Whole genome comparisons of ergot fungi reveals the divergence and evolution of species within the genus Claviceps are the result of varying mechanisms driving genome evolution and host range expansion.</title>
        <authorList>
            <person name="Wyka S.A."/>
            <person name="Mondo S.J."/>
            <person name="Liu M."/>
            <person name="Dettman J."/>
            <person name="Nalam V."/>
            <person name="Broders K.D."/>
        </authorList>
    </citation>
    <scope>NUCLEOTIDE SEQUENCE [LARGE SCALE GENOMIC DNA]</scope>
    <source>
        <strain evidence="1 2">Clav52</strain>
    </source>
</reference>
<sequence>MEIHNRDCAVFNLGLCYKAPADSITIIPKLSLILEPNFLQFVSIKRKLDFGLKFTCSRWIMDVSSRKVHGQVQHEVIFGARIEQRNNKLIPLARAYMTSQTALVYKTLFEKLLHFKRLNSISHVSVRWQHIHQEGVVGVTLPQNAEAVQDAQCLEAGDSDRSAGSMRQKMTSLPDAETSAAYTELCGRLEA</sequence>
<proteinExistence type="predicted"/>
<feature type="non-terminal residue" evidence="1">
    <location>
        <position position="191"/>
    </location>
</feature>
<protein>
    <submittedName>
        <fullName evidence="1">Uncharacterized protein</fullName>
    </submittedName>
</protein>
<organism evidence="1 2">
    <name type="scientific">Claviceps aff. purpurea</name>
    <dbReference type="NCBI Taxonomy" id="1967640"/>
    <lineage>
        <taxon>Eukaryota</taxon>
        <taxon>Fungi</taxon>
        <taxon>Dikarya</taxon>
        <taxon>Ascomycota</taxon>
        <taxon>Pezizomycotina</taxon>
        <taxon>Sordariomycetes</taxon>
        <taxon>Hypocreomycetidae</taxon>
        <taxon>Hypocreales</taxon>
        <taxon>Clavicipitaceae</taxon>
        <taxon>Claviceps</taxon>
    </lineage>
</organism>